<gene>
    <name evidence="1" type="primary">Nfu_g_1_016973</name>
</gene>
<sequence length="77" mass="8417">VVFCRRGCVPAAPGLQSAGLLHKVDEEHSSTPDDCYCLVSAYQDSPPLLHRTPESLCHFHLSILTDLLSLPTLPLHP</sequence>
<dbReference type="EMBL" id="HADZ01017447">
    <property type="protein sequence ID" value="SBP81388.1"/>
    <property type="molecule type" value="Transcribed_RNA"/>
</dbReference>
<evidence type="ECO:0000313" key="1">
    <source>
        <dbReference type="EMBL" id="SBP81388.1"/>
    </source>
</evidence>
<dbReference type="AlphaFoldDB" id="A0A1A8CQQ5"/>
<protein>
    <submittedName>
        <fullName evidence="1">Uncharacterized protein</fullName>
    </submittedName>
</protein>
<organism evidence="1">
    <name type="scientific">Nothobranchius kadleci</name>
    <name type="common">African annual killifish</name>
    <dbReference type="NCBI Taxonomy" id="1051664"/>
    <lineage>
        <taxon>Eukaryota</taxon>
        <taxon>Metazoa</taxon>
        <taxon>Chordata</taxon>
        <taxon>Craniata</taxon>
        <taxon>Vertebrata</taxon>
        <taxon>Euteleostomi</taxon>
        <taxon>Actinopterygii</taxon>
        <taxon>Neopterygii</taxon>
        <taxon>Teleostei</taxon>
        <taxon>Neoteleostei</taxon>
        <taxon>Acanthomorphata</taxon>
        <taxon>Ovalentaria</taxon>
        <taxon>Atherinomorphae</taxon>
        <taxon>Cyprinodontiformes</taxon>
        <taxon>Nothobranchiidae</taxon>
        <taxon>Nothobranchius</taxon>
    </lineage>
</organism>
<name>A0A1A8CQQ5_NOTKA</name>
<reference evidence="1" key="1">
    <citation type="submission" date="2016-05" db="EMBL/GenBank/DDBJ databases">
        <authorList>
            <person name="Lavstsen T."/>
            <person name="Jespersen J.S."/>
        </authorList>
    </citation>
    <scope>NUCLEOTIDE SEQUENCE</scope>
    <source>
        <tissue evidence="1">Brain</tissue>
    </source>
</reference>
<feature type="non-terminal residue" evidence="1">
    <location>
        <position position="1"/>
    </location>
</feature>
<accession>A0A1A8CQQ5</accession>
<feature type="non-terminal residue" evidence="1">
    <location>
        <position position="77"/>
    </location>
</feature>
<reference evidence="1" key="2">
    <citation type="submission" date="2016-06" db="EMBL/GenBank/DDBJ databases">
        <title>The genome of a short-lived fish provides insights into sex chromosome evolution and the genetic control of aging.</title>
        <authorList>
            <person name="Reichwald K."/>
            <person name="Felder M."/>
            <person name="Petzold A."/>
            <person name="Koch P."/>
            <person name="Groth M."/>
            <person name="Platzer M."/>
        </authorList>
    </citation>
    <scope>NUCLEOTIDE SEQUENCE</scope>
    <source>
        <tissue evidence="1">Brain</tissue>
    </source>
</reference>
<proteinExistence type="predicted"/>